<evidence type="ECO:0000313" key="2">
    <source>
        <dbReference type="Proteomes" id="UP000320580"/>
    </source>
</evidence>
<protein>
    <submittedName>
        <fullName evidence="1">AAA family ATPase</fullName>
    </submittedName>
</protein>
<sequence length="189" mass="19946">MTDHHRTPFGSAASVVLVTGVMAAGKSTVAQALAERLPRSAHVRGDAFRRMLVSGRADMSADEAGRAEVVAQLRLRHRISARTADLYAEAGWTAVVQDIVIGAELPAFVSLVRTRPLYVVVLAPGAATVAAREAARPKTGYGLGWTPEGMDALLRAETPRIGLWLDSGGLTPAETVDAILARAAEALVR</sequence>
<gene>
    <name evidence="1" type="ORF">FQU76_11035</name>
</gene>
<dbReference type="Proteomes" id="UP000320580">
    <property type="component" value="Chromosome"/>
</dbReference>
<name>A0A5B8J6L1_9ACTN</name>
<dbReference type="Pfam" id="PF13671">
    <property type="entry name" value="AAA_33"/>
    <property type="match status" value="1"/>
</dbReference>
<dbReference type="KEGG" id="sqz:FQU76_11035"/>
<evidence type="ECO:0000313" key="1">
    <source>
        <dbReference type="EMBL" id="QDY76967.1"/>
    </source>
</evidence>
<dbReference type="OrthoDB" id="9811893at2"/>
<dbReference type="RefSeq" id="WP_146480257.1">
    <property type="nucleotide sequence ID" value="NZ_CP042266.1"/>
</dbReference>
<proteinExistence type="predicted"/>
<accession>A0A5B8J6L1</accession>
<reference evidence="1 2" key="1">
    <citation type="submission" date="2019-07" db="EMBL/GenBank/DDBJ databases">
        <authorList>
            <person name="Zhu P."/>
        </authorList>
    </citation>
    <scope>NUCLEOTIDE SEQUENCE [LARGE SCALE GENOMIC DNA]</scope>
    <source>
        <strain evidence="1 2">SSL-25</strain>
    </source>
</reference>
<dbReference type="InterPro" id="IPR027417">
    <property type="entry name" value="P-loop_NTPase"/>
</dbReference>
<dbReference type="SUPFAM" id="SSF52540">
    <property type="entry name" value="P-loop containing nucleoside triphosphate hydrolases"/>
    <property type="match status" value="1"/>
</dbReference>
<dbReference type="EMBL" id="CP042266">
    <property type="protein sequence ID" value="QDY76967.1"/>
    <property type="molecule type" value="Genomic_DNA"/>
</dbReference>
<dbReference type="Gene3D" id="3.40.50.300">
    <property type="entry name" value="P-loop containing nucleotide triphosphate hydrolases"/>
    <property type="match status" value="1"/>
</dbReference>
<organism evidence="1 2">
    <name type="scientific">Streptomyces qinzhouensis</name>
    <dbReference type="NCBI Taxonomy" id="2599401"/>
    <lineage>
        <taxon>Bacteria</taxon>
        <taxon>Bacillati</taxon>
        <taxon>Actinomycetota</taxon>
        <taxon>Actinomycetes</taxon>
        <taxon>Kitasatosporales</taxon>
        <taxon>Streptomycetaceae</taxon>
        <taxon>Streptomyces</taxon>
    </lineage>
</organism>
<keyword evidence="2" id="KW-1185">Reference proteome</keyword>
<dbReference type="AlphaFoldDB" id="A0A5B8J6L1"/>